<evidence type="ECO:0000313" key="2">
    <source>
        <dbReference type="Proteomes" id="UP000321085"/>
    </source>
</evidence>
<gene>
    <name evidence="1" type="ORF">MAE02_70250</name>
</gene>
<dbReference type="RefSeq" id="WP_147023476.1">
    <property type="nucleotide sequence ID" value="NZ_BJYU01000431.1"/>
</dbReference>
<proteinExistence type="predicted"/>
<sequence length="115" mass="13032">MIRASCHTADNRLALEFDATPWFREADSHSIRHLAEQGWSSVWVADALESRPGYEGLHRLIEYATSRLRDESLEDPTWPTLECIVDQPDATRWLTENRPEIASLVANCRSDPGPG</sequence>
<keyword evidence="2" id="KW-1185">Reference proteome</keyword>
<protein>
    <submittedName>
        <fullName evidence="1">Uncharacterized protein</fullName>
    </submittedName>
</protein>
<dbReference type="Proteomes" id="UP000321085">
    <property type="component" value="Unassembled WGS sequence"/>
</dbReference>
<name>A0A512C548_9HYPH</name>
<evidence type="ECO:0000313" key="1">
    <source>
        <dbReference type="EMBL" id="GEO19329.1"/>
    </source>
</evidence>
<organism evidence="1 2">
    <name type="scientific">Microvirga aerophila</name>
    <dbReference type="NCBI Taxonomy" id="670291"/>
    <lineage>
        <taxon>Bacteria</taxon>
        <taxon>Pseudomonadati</taxon>
        <taxon>Pseudomonadota</taxon>
        <taxon>Alphaproteobacteria</taxon>
        <taxon>Hyphomicrobiales</taxon>
        <taxon>Methylobacteriaceae</taxon>
        <taxon>Microvirga</taxon>
    </lineage>
</organism>
<accession>A0A512C548</accession>
<comment type="caution">
    <text evidence="1">The sequence shown here is derived from an EMBL/GenBank/DDBJ whole genome shotgun (WGS) entry which is preliminary data.</text>
</comment>
<dbReference type="EMBL" id="BJYU01000431">
    <property type="protein sequence ID" value="GEO19329.1"/>
    <property type="molecule type" value="Genomic_DNA"/>
</dbReference>
<reference evidence="1 2" key="1">
    <citation type="submission" date="2019-07" db="EMBL/GenBank/DDBJ databases">
        <title>Whole genome shotgun sequence of Microvirga aerophila NBRC 106136.</title>
        <authorList>
            <person name="Hosoyama A."/>
            <person name="Uohara A."/>
            <person name="Ohji S."/>
            <person name="Ichikawa N."/>
        </authorList>
    </citation>
    <scope>NUCLEOTIDE SEQUENCE [LARGE SCALE GENOMIC DNA]</scope>
    <source>
        <strain evidence="1 2">NBRC 106136</strain>
    </source>
</reference>
<dbReference type="AlphaFoldDB" id="A0A512C548"/>